<dbReference type="Proteomes" id="UP001244011">
    <property type="component" value="Unassembled WGS sequence"/>
</dbReference>
<dbReference type="RefSeq" id="XP_060288509.1">
    <property type="nucleotide sequence ID" value="XM_060424155.1"/>
</dbReference>
<dbReference type="AlphaFoldDB" id="A0AAJ0CDF7"/>
<dbReference type="GeneID" id="85307342"/>
<accession>A0AAJ0CDF7</accession>
<reference evidence="3" key="1">
    <citation type="submission" date="2023-06" db="EMBL/GenBank/DDBJ databases">
        <title>Genome-scale phylogeny and comparative genomics of the fungal order Sordariales.</title>
        <authorList>
            <consortium name="Lawrence Berkeley National Laboratory"/>
            <person name="Hensen N."/>
            <person name="Bonometti L."/>
            <person name="Westerberg I."/>
            <person name="Brannstrom I.O."/>
            <person name="Guillou S."/>
            <person name="Cros-Aarteil S."/>
            <person name="Calhoun S."/>
            <person name="Haridas S."/>
            <person name="Kuo A."/>
            <person name="Mondo S."/>
            <person name="Pangilinan J."/>
            <person name="Riley R."/>
            <person name="Labutti K."/>
            <person name="Andreopoulos B."/>
            <person name="Lipzen A."/>
            <person name="Chen C."/>
            <person name="Yanf M."/>
            <person name="Daum C."/>
            <person name="Ng V."/>
            <person name="Clum A."/>
            <person name="Steindorff A."/>
            <person name="Ohm R."/>
            <person name="Martin F."/>
            <person name="Silar P."/>
            <person name="Natvig D."/>
            <person name="Lalanne C."/>
            <person name="Gautier V."/>
            <person name="Ament-Velasquez S.L."/>
            <person name="Kruys A."/>
            <person name="Hutchinson M.I."/>
            <person name="Powell A.J."/>
            <person name="Barry K."/>
            <person name="Miller A.N."/>
            <person name="Grigoriev I.V."/>
            <person name="Debuchy R."/>
            <person name="Gladieux P."/>
            <person name="Thoren M.H."/>
            <person name="Johannesson H."/>
        </authorList>
    </citation>
    <scope>NUCLEOTIDE SEQUENCE</scope>
    <source>
        <strain evidence="3">8032-3</strain>
    </source>
</reference>
<keyword evidence="2" id="KW-0732">Signal</keyword>
<evidence type="ECO:0000313" key="4">
    <source>
        <dbReference type="Proteomes" id="UP001244011"/>
    </source>
</evidence>
<gene>
    <name evidence="3" type="ORF">QBC33DRAFT_4287</name>
</gene>
<protein>
    <submittedName>
        <fullName evidence="3">Uncharacterized protein</fullName>
    </submittedName>
</protein>
<dbReference type="EMBL" id="MU838997">
    <property type="protein sequence ID" value="KAK1772296.1"/>
    <property type="molecule type" value="Genomic_DNA"/>
</dbReference>
<feature type="signal peptide" evidence="2">
    <location>
        <begin position="1"/>
        <end position="17"/>
    </location>
</feature>
<evidence type="ECO:0000313" key="3">
    <source>
        <dbReference type="EMBL" id="KAK1772296.1"/>
    </source>
</evidence>
<evidence type="ECO:0000256" key="1">
    <source>
        <dbReference type="SAM" id="MobiDB-lite"/>
    </source>
</evidence>
<feature type="region of interest" description="Disordered" evidence="1">
    <location>
        <begin position="43"/>
        <end position="69"/>
    </location>
</feature>
<keyword evidence="4" id="KW-1185">Reference proteome</keyword>
<proteinExistence type="predicted"/>
<organism evidence="3 4">
    <name type="scientific">Phialemonium atrogriseum</name>
    <dbReference type="NCBI Taxonomy" id="1093897"/>
    <lineage>
        <taxon>Eukaryota</taxon>
        <taxon>Fungi</taxon>
        <taxon>Dikarya</taxon>
        <taxon>Ascomycota</taxon>
        <taxon>Pezizomycotina</taxon>
        <taxon>Sordariomycetes</taxon>
        <taxon>Sordariomycetidae</taxon>
        <taxon>Cephalothecales</taxon>
        <taxon>Cephalothecaceae</taxon>
        <taxon>Phialemonium</taxon>
    </lineage>
</organism>
<feature type="compositionally biased region" description="Basic and acidic residues" evidence="1">
    <location>
        <begin position="52"/>
        <end position="69"/>
    </location>
</feature>
<feature type="chain" id="PRO_5042555481" evidence="2">
    <location>
        <begin position="18"/>
        <end position="147"/>
    </location>
</feature>
<comment type="caution">
    <text evidence="3">The sequence shown here is derived from an EMBL/GenBank/DDBJ whole genome shotgun (WGS) entry which is preliminary data.</text>
</comment>
<sequence>MFWCLFIQMVLNPPLYGTVTRREWKEKRQRGKENSLRHMAIEEDIPPLHSRRGQEKETGGNEMGAGEKENIKKREEKKLFVCIEELNGRPFLQSSDSVASSQLRHLGNLLVQPNVRGKGVKDLSGIWSYMACYLVSKPGLMGGIGLV</sequence>
<evidence type="ECO:0000256" key="2">
    <source>
        <dbReference type="SAM" id="SignalP"/>
    </source>
</evidence>
<name>A0AAJ0CDF7_9PEZI</name>